<dbReference type="InterPro" id="IPR028082">
    <property type="entry name" value="Peripla_BP_I"/>
</dbReference>
<keyword evidence="3" id="KW-0804">Transcription</keyword>
<proteinExistence type="predicted"/>
<accession>A0A0H5Q1P6</accession>
<evidence type="ECO:0000313" key="5">
    <source>
        <dbReference type="EMBL" id="CRY95788.1"/>
    </source>
</evidence>
<dbReference type="SUPFAM" id="SSF53822">
    <property type="entry name" value="Periplasmic binding protein-like I"/>
    <property type="match status" value="1"/>
</dbReference>
<reference evidence="5" key="1">
    <citation type="submission" date="2015-06" db="EMBL/GenBank/DDBJ databases">
        <authorList>
            <person name="Joergensen T."/>
        </authorList>
    </citation>
    <scope>NUCLEOTIDE SEQUENCE</scope>
    <source>
        <strain evidence="5">RGFK0770</strain>
    </source>
</reference>
<dbReference type="Gene3D" id="3.40.50.2300">
    <property type="match status" value="2"/>
</dbReference>
<dbReference type="PANTHER" id="PTHR30146">
    <property type="entry name" value="LACI-RELATED TRANSCRIPTIONAL REPRESSOR"/>
    <property type="match status" value="1"/>
</dbReference>
<dbReference type="GO" id="GO:0003700">
    <property type="term" value="F:DNA-binding transcription factor activity"/>
    <property type="evidence" value="ECO:0007669"/>
    <property type="project" value="TreeGrafter"/>
</dbReference>
<sequence>MIVNKGVPIVLLDRYIPNIKTNYVCLDNNKAGEDATKYLQKKGYKNISLVCYDFDVSNMQDRIAGYTAAMTSAGLEHNISVEYVDINELENSCEKAMKKIKEDGTQA</sequence>
<protein>
    <recommendedName>
        <fullName evidence="4">Periplasmic binding protein/LacI sugar binding domain-containing protein</fullName>
    </recommendedName>
</protein>
<evidence type="ECO:0000259" key="4">
    <source>
        <dbReference type="Pfam" id="PF00532"/>
    </source>
</evidence>
<evidence type="ECO:0000256" key="3">
    <source>
        <dbReference type="ARBA" id="ARBA00023163"/>
    </source>
</evidence>
<dbReference type="EMBL" id="LN853379">
    <property type="protein sequence ID" value="CRY95788.1"/>
    <property type="molecule type" value="Genomic_DNA"/>
</dbReference>
<evidence type="ECO:0000256" key="2">
    <source>
        <dbReference type="ARBA" id="ARBA00023125"/>
    </source>
</evidence>
<feature type="domain" description="Periplasmic binding protein/LacI sugar binding" evidence="4">
    <location>
        <begin position="5"/>
        <end position="98"/>
    </location>
</feature>
<dbReference type="AlphaFoldDB" id="A0A0H5Q1P6"/>
<dbReference type="InterPro" id="IPR001761">
    <property type="entry name" value="Peripla_BP/Lac1_sug-bd_dom"/>
</dbReference>
<name>A0A0H5Q1P6_9ZZZZ</name>
<organism evidence="5">
    <name type="scientific">uncultured prokaryote</name>
    <dbReference type="NCBI Taxonomy" id="198431"/>
    <lineage>
        <taxon>unclassified sequences</taxon>
        <taxon>environmental samples</taxon>
    </lineage>
</organism>
<evidence type="ECO:0000256" key="1">
    <source>
        <dbReference type="ARBA" id="ARBA00023015"/>
    </source>
</evidence>
<dbReference type="Pfam" id="PF00532">
    <property type="entry name" value="Peripla_BP_1"/>
    <property type="match status" value="1"/>
</dbReference>
<dbReference type="GO" id="GO:0000976">
    <property type="term" value="F:transcription cis-regulatory region binding"/>
    <property type="evidence" value="ECO:0007669"/>
    <property type="project" value="TreeGrafter"/>
</dbReference>
<dbReference type="PANTHER" id="PTHR30146:SF109">
    <property type="entry name" value="HTH-TYPE TRANSCRIPTIONAL REGULATOR GALS"/>
    <property type="match status" value="1"/>
</dbReference>
<keyword evidence="1" id="KW-0805">Transcription regulation</keyword>
<reference evidence="5" key="2">
    <citation type="submission" date="2015-07" db="EMBL/GenBank/DDBJ databases">
        <title>Plasmids, circular viruses and viroids from rat gut.</title>
        <authorList>
            <person name="Jorgensen T.J."/>
            <person name="Hansen M.A."/>
            <person name="Xu Z."/>
            <person name="Tabak M.A."/>
            <person name="Sorensen S.J."/>
            <person name="Hansen L.H."/>
        </authorList>
    </citation>
    <scope>NUCLEOTIDE SEQUENCE</scope>
    <source>
        <strain evidence="5">RGFK0770</strain>
    </source>
</reference>
<keyword evidence="2" id="KW-0238">DNA-binding</keyword>